<sequence length="126" mass="13665">MVLNSLDMHQTTQPVTTISDVFEPAMPISPIISDEVRHILCMNLVQMIQFIIATFGIFSNVINVTVYAKMGYLETSSITLTALAVVDRIASAWLLMVSVGYRSMYDGTGITPLSVTLTPHGGTDPG</sequence>
<evidence type="ECO:0000313" key="3">
    <source>
        <dbReference type="Proteomes" id="UP000735302"/>
    </source>
</evidence>
<accession>A0AAV4BWS6</accession>
<dbReference type="AlphaFoldDB" id="A0AAV4BWS6"/>
<feature type="transmembrane region" description="Helical" evidence="1">
    <location>
        <begin position="47"/>
        <end position="68"/>
    </location>
</feature>
<gene>
    <name evidence="2" type="ORF">PoB_005116900</name>
</gene>
<comment type="caution">
    <text evidence="2">The sequence shown here is derived from an EMBL/GenBank/DDBJ whole genome shotgun (WGS) entry which is preliminary data.</text>
</comment>
<evidence type="ECO:0000313" key="2">
    <source>
        <dbReference type="EMBL" id="GFO24664.1"/>
    </source>
</evidence>
<name>A0AAV4BWS6_9GAST</name>
<dbReference type="Proteomes" id="UP000735302">
    <property type="component" value="Unassembled WGS sequence"/>
</dbReference>
<keyword evidence="3" id="KW-1185">Reference proteome</keyword>
<proteinExistence type="predicted"/>
<protein>
    <recommendedName>
        <fullName evidence="4">G-protein coupled receptors family 1 profile domain-containing protein</fullName>
    </recommendedName>
</protein>
<reference evidence="2 3" key="1">
    <citation type="journal article" date="2021" name="Elife">
        <title>Chloroplast acquisition without the gene transfer in kleptoplastic sea slugs, Plakobranchus ocellatus.</title>
        <authorList>
            <person name="Maeda T."/>
            <person name="Takahashi S."/>
            <person name="Yoshida T."/>
            <person name="Shimamura S."/>
            <person name="Takaki Y."/>
            <person name="Nagai Y."/>
            <person name="Toyoda A."/>
            <person name="Suzuki Y."/>
            <person name="Arimoto A."/>
            <person name="Ishii H."/>
            <person name="Satoh N."/>
            <person name="Nishiyama T."/>
            <person name="Hasebe M."/>
            <person name="Maruyama T."/>
            <person name="Minagawa J."/>
            <person name="Obokata J."/>
            <person name="Shigenobu S."/>
        </authorList>
    </citation>
    <scope>NUCLEOTIDE SEQUENCE [LARGE SCALE GENOMIC DNA]</scope>
</reference>
<evidence type="ECO:0008006" key="4">
    <source>
        <dbReference type="Google" id="ProtNLM"/>
    </source>
</evidence>
<keyword evidence="1" id="KW-0472">Membrane</keyword>
<organism evidence="2 3">
    <name type="scientific">Plakobranchus ocellatus</name>
    <dbReference type="NCBI Taxonomy" id="259542"/>
    <lineage>
        <taxon>Eukaryota</taxon>
        <taxon>Metazoa</taxon>
        <taxon>Spiralia</taxon>
        <taxon>Lophotrochozoa</taxon>
        <taxon>Mollusca</taxon>
        <taxon>Gastropoda</taxon>
        <taxon>Heterobranchia</taxon>
        <taxon>Euthyneura</taxon>
        <taxon>Panpulmonata</taxon>
        <taxon>Sacoglossa</taxon>
        <taxon>Placobranchoidea</taxon>
        <taxon>Plakobranchidae</taxon>
        <taxon>Plakobranchus</taxon>
    </lineage>
</organism>
<dbReference type="EMBL" id="BLXT01005617">
    <property type="protein sequence ID" value="GFO24664.1"/>
    <property type="molecule type" value="Genomic_DNA"/>
</dbReference>
<keyword evidence="1" id="KW-0812">Transmembrane</keyword>
<evidence type="ECO:0000256" key="1">
    <source>
        <dbReference type="SAM" id="Phobius"/>
    </source>
</evidence>
<keyword evidence="1" id="KW-1133">Transmembrane helix</keyword>